<feature type="region of interest" description="Disordered" evidence="1">
    <location>
        <begin position="633"/>
        <end position="652"/>
    </location>
</feature>
<dbReference type="RefSeq" id="WP_193781009.1">
    <property type="nucleotide sequence ID" value="NZ_JADDOJ010000051.1"/>
</dbReference>
<gene>
    <name evidence="2" type="ORF">IM725_12900</name>
</gene>
<proteinExistence type="predicted"/>
<name>A0ABR9SGJ1_9BURK</name>
<protein>
    <submittedName>
        <fullName evidence="2">DUF1631 family protein</fullName>
    </submittedName>
</protein>
<reference evidence="2 3" key="1">
    <citation type="submission" date="2020-10" db="EMBL/GenBank/DDBJ databases">
        <title>Draft genome of Ramlibacter aquaticus LMG 30558.</title>
        <authorList>
            <person name="Props R."/>
        </authorList>
    </citation>
    <scope>NUCLEOTIDE SEQUENCE [LARGE SCALE GENOMIC DNA]</scope>
    <source>
        <strain evidence="2 3">LMG 30558</strain>
    </source>
</reference>
<evidence type="ECO:0000256" key="1">
    <source>
        <dbReference type="SAM" id="MobiDB-lite"/>
    </source>
</evidence>
<comment type="caution">
    <text evidence="2">The sequence shown here is derived from an EMBL/GenBank/DDBJ whole genome shotgun (WGS) entry which is preliminary data.</text>
</comment>
<keyword evidence="3" id="KW-1185">Reference proteome</keyword>
<accession>A0ABR9SGJ1</accession>
<dbReference type="EMBL" id="JADDOJ010000051">
    <property type="protein sequence ID" value="MBE7941469.1"/>
    <property type="molecule type" value="Genomic_DNA"/>
</dbReference>
<dbReference type="Pfam" id="PF07793">
    <property type="entry name" value="DUF1631"/>
    <property type="match status" value="1"/>
</dbReference>
<evidence type="ECO:0000313" key="3">
    <source>
        <dbReference type="Proteomes" id="UP000715965"/>
    </source>
</evidence>
<evidence type="ECO:0000313" key="2">
    <source>
        <dbReference type="EMBL" id="MBE7941469.1"/>
    </source>
</evidence>
<organism evidence="2 3">
    <name type="scientific">Ramlibacter aquaticus</name>
    <dbReference type="NCBI Taxonomy" id="2780094"/>
    <lineage>
        <taxon>Bacteria</taxon>
        <taxon>Pseudomonadati</taxon>
        <taxon>Pseudomonadota</taxon>
        <taxon>Betaproteobacteria</taxon>
        <taxon>Burkholderiales</taxon>
        <taxon>Comamonadaceae</taxon>
        <taxon>Ramlibacter</taxon>
    </lineage>
</organism>
<dbReference type="Proteomes" id="UP000715965">
    <property type="component" value="Unassembled WGS sequence"/>
</dbReference>
<dbReference type="InterPro" id="IPR012434">
    <property type="entry name" value="DUF1631"/>
</dbReference>
<sequence length="740" mass="81314">MAKLLKLRIGVSDDPSAVQPTLNECIEAMLKQTDLLLSEVLSGLVLAAAPGSAKRIPGFGEPGTRQAIQALSSQAPALKDEFQRELSRLVYEGGGKEQTHTEVRYEDLRLFEDDQLDESIEVARALQEVHIAVDDVLPPLDALVSTLLGWRTIQPGLNPLRPDVYVRALQHVLARRVPEAAVREVLIAPAAGLMGVQLRRLYKELGDWLRSCGVEPAVPVGGRLRKGSGAQGVAVVDSVARKLLTLDRLRKLLHGDFDPAAARPDFLHTMPASLNLLDEMKGGVDQLLQKLEKRRVPVADAPDAPPRDLLAERDKAVDAALPRLGAQLGEEVVRLMFENLDRDTRLLPELKQQLRSVEAAVQALSAQDSRFFSDRSHPARQFLDRITQRSLGFADASDPGWPRFLATVTQAVQALGGQPVEAYSFELLLEGLQAQWTEHDQVLLNRREEAARALLHAEQRNLLAQKLAADFAARVQGLEVPEFVGDFLRTSWAQVVAQSQLSCADGSDDPFGYRALVDDLVWSVQRSTATRGRARRLVQMIPGLLAKLREGLDHIGYPPELTARFFNNLIVIHRAAVHEGRDAVSQAEADVVEAESSVFTDSMMDAADALWLDRREAEDSGFIDESVLEPSHVASPEATLREDEAQAPVRSGEMRTGTWVELKVKDQWLRAQLTWASPHGTLFMFTSQAGTAHSMSKRTMERLLAEGHIKVVAERNVVDEALDQVAQAALKNSLGGAPAA</sequence>